<organism evidence="1 2">
    <name type="scientific">Sanghuangporus baumii</name>
    <name type="common">Phellinus baumii</name>
    <dbReference type="NCBI Taxonomy" id="108892"/>
    <lineage>
        <taxon>Eukaryota</taxon>
        <taxon>Fungi</taxon>
        <taxon>Dikarya</taxon>
        <taxon>Basidiomycota</taxon>
        <taxon>Agaricomycotina</taxon>
        <taxon>Agaricomycetes</taxon>
        <taxon>Hymenochaetales</taxon>
        <taxon>Hymenochaetaceae</taxon>
        <taxon>Sanghuangporus</taxon>
    </lineage>
</organism>
<dbReference type="OrthoDB" id="10378982at2759"/>
<dbReference type="EMBL" id="LNZH02000192">
    <property type="protein sequence ID" value="OCB87330.1"/>
    <property type="molecule type" value="Genomic_DNA"/>
</dbReference>
<gene>
    <name evidence="1" type="ORF">A7U60_g5469</name>
</gene>
<keyword evidence="2" id="KW-1185">Reference proteome</keyword>
<reference evidence="1" key="1">
    <citation type="submission" date="2016-06" db="EMBL/GenBank/DDBJ databases">
        <title>Draft Genome sequence of the fungus Inonotus baumii.</title>
        <authorList>
            <person name="Zhu H."/>
            <person name="Lin W."/>
        </authorList>
    </citation>
    <scope>NUCLEOTIDE SEQUENCE</scope>
    <source>
        <strain evidence="1">821</strain>
    </source>
</reference>
<name>A0A9Q5N3D8_SANBA</name>
<proteinExistence type="predicted"/>
<accession>A0A9Q5N3D8</accession>
<evidence type="ECO:0000313" key="2">
    <source>
        <dbReference type="Proteomes" id="UP000757232"/>
    </source>
</evidence>
<evidence type="ECO:0000313" key="1">
    <source>
        <dbReference type="EMBL" id="OCB87330.1"/>
    </source>
</evidence>
<comment type="caution">
    <text evidence="1">The sequence shown here is derived from an EMBL/GenBank/DDBJ whole genome shotgun (WGS) entry which is preliminary data.</text>
</comment>
<dbReference type="AlphaFoldDB" id="A0A9Q5N3D8"/>
<dbReference type="Proteomes" id="UP000757232">
    <property type="component" value="Unassembled WGS sequence"/>
</dbReference>
<protein>
    <submittedName>
        <fullName evidence="1">Uncharacterized protein</fullName>
    </submittedName>
</protein>
<sequence length="140" mass="15651">MDTHRTPALTVMRHNIDLRTANNNGEPSAPSSSSEFAPVSDVQSVVVIDYIDSSSWNDPVAISGLERRVRAQTAHILGMHPGEYGYGRNAVFFILAVGQSWRFGMRDADGFKYTSNWHSSIDSLEARRDLQRLVDSVERL</sequence>